<name>A0A9E8S8Z7_9MICO</name>
<sequence length="171" mass="18473">MLSIRPYEPRDADPTLDVLRAAITVTARADYSEQQARLWASRAARPGWHERRAAVETWVAELDGRVVGFTDRDEQGYIDMLFVHPEAGGRGVARALVERVIASAESAGLGRLTVHASLTARPVLLRMGFAPDPAAHDDAADGSRTVLIDGVAFTNFRLARPLLSGDAAPTS</sequence>
<evidence type="ECO:0000313" key="2">
    <source>
        <dbReference type="EMBL" id="WAB82145.1"/>
    </source>
</evidence>
<dbReference type="Gene3D" id="3.40.630.30">
    <property type="match status" value="1"/>
</dbReference>
<accession>A0A9E8S8Z7</accession>
<dbReference type="KEGG" id="mdb:OVN18_03825"/>
<keyword evidence="2" id="KW-0012">Acyltransferase</keyword>
<protein>
    <submittedName>
        <fullName evidence="2">GNAT family N-acetyltransferase</fullName>
        <ecNumber evidence="2">2.3.1.-</ecNumber>
    </submittedName>
</protein>
<dbReference type="InterPro" id="IPR000182">
    <property type="entry name" value="GNAT_dom"/>
</dbReference>
<proteinExistence type="predicted"/>
<evidence type="ECO:0000259" key="1">
    <source>
        <dbReference type="PROSITE" id="PS51186"/>
    </source>
</evidence>
<dbReference type="RefSeq" id="WP_267782038.1">
    <property type="nucleotide sequence ID" value="NZ_CP113089.1"/>
</dbReference>
<dbReference type="EMBL" id="CP113089">
    <property type="protein sequence ID" value="WAB82145.1"/>
    <property type="molecule type" value="Genomic_DNA"/>
</dbReference>
<dbReference type="EC" id="2.3.1.-" evidence="2"/>
<dbReference type="PROSITE" id="PS51186">
    <property type="entry name" value="GNAT"/>
    <property type="match status" value="1"/>
</dbReference>
<keyword evidence="2" id="KW-0808">Transferase</keyword>
<keyword evidence="3" id="KW-1185">Reference proteome</keyword>
<dbReference type="InterPro" id="IPR016181">
    <property type="entry name" value="Acyl_CoA_acyltransferase"/>
</dbReference>
<reference evidence="2" key="1">
    <citation type="submission" date="2022-11" db="EMBL/GenBank/DDBJ databases">
        <title>Description of Microcella daejonensis nov. sp, isolated from riverside soil.</title>
        <authorList>
            <person name="Molina K.M."/>
            <person name="Kim S.B."/>
        </authorList>
    </citation>
    <scope>NUCLEOTIDE SEQUENCE</scope>
    <source>
        <strain evidence="2">MMS21-STM12</strain>
    </source>
</reference>
<feature type="domain" description="N-acetyltransferase" evidence="1">
    <location>
        <begin position="2"/>
        <end position="163"/>
    </location>
</feature>
<dbReference type="SUPFAM" id="SSF55729">
    <property type="entry name" value="Acyl-CoA N-acyltransferases (Nat)"/>
    <property type="match status" value="1"/>
</dbReference>
<dbReference type="InterPro" id="IPR052564">
    <property type="entry name" value="N-acetyltrans/Recomb-assoc"/>
</dbReference>
<organism evidence="2 3">
    <name type="scientific">Microcella daejeonensis</name>
    <dbReference type="NCBI Taxonomy" id="2994971"/>
    <lineage>
        <taxon>Bacteria</taxon>
        <taxon>Bacillati</taxon>
        <taxon>Actinomycetota</taxon>
        <taxon>Actinomycetes</taxon>
        <taxon>Micrococcales</taxon>
        <taxon>Microbacteriaceae</taxon>
        <taxon>Microcella</taxon>
    </lineage>
</organism>
<dbReference type="CDD" id="cd04301">
    <property type="entry name" value="NAT_SF"/>
    <property type="match status" value="1"/>
</dbReference>
<dbReference type="PANTHER" id="PTHR43451">
    <property type="entry name" value="ACETYLTRANSFERASE (GNAT) FAMILY PROTEIN"/>
    <property type="match status" value="1"/>
</dbReference>
<dbReference type="Pfam" id="PF13673">
    <property type="entry name" value="Acetyltransf_10"/>
    <property type="match status" value="1"/>
</dbReference>
<dbReference type="GO" id="GO:0016747">
    <property type="term" value="F:acyltransferase activity, transferring groups other than amino-acyl groups"/>
    <property type="evidence" value="ECO:0007669"/>
    <property type="project" value="InterPro"/>
</dbReference>
<dbReference type="PANTHER" id="PTHR43451:SF1">
    <property type="entry name" value="ACETYLTRANSFERASE"/>
    <property type="match status" value="1"/>
</dbReference>
<dbReference type="AlphaFoldDB" id="A0A9E8S8Z7"/>
<dbReference type="Proteomes" id="UP001164706">
    <property type="component" value="Chromosome"/>
</dbReference>
<gene>
    <name evidence="2" type="ORF">OVN18_03825</name>
</gene>
<evidence type="ECO:0000313" key="3">
    <source>
        <dbReference type="Proteomes" id="UP001164706"/>
    </source>
</evidence>